<dbReference type="GO" id="GO:0003677">
    <property type="term" value="F:DNA binding"/>
    <property type="evidence" value="ECO:0007669"/>
    <property type="project" value="UniProtKB-KW"/>
</dbReference>
<evidence type="ECO:0000256" key="1">
    <source>
        <dbReference type="ARBA" id="ARBA00023125"/>
    </source>
</evidence>
<dbReference type="InterPro" id="IPR050639">
    <property type="entry name" value="SSR_resolvase"/>
</dbReference>
<dbReference type="AlphaFoldDB" id="A0A117RZW4"/>
<evidence type="ECO:0000259" key="4">
    <source>
        <dbReference type="PROSITE" id="PS51737"/>
    </source>
</evidence>
<reference evidence="5 6" key="1">
    <citation type="submission" date="2015-10" db="EMBL/GenBank/DDBJ databases">
        <title>Draft genome sequence of Streptomyces sp. RV15, isolated from a marine sponge.</title>
        <authorList>
            <person name="Ruckert C."/>
            <person name="Abdelmohsen U.R."/>
            <person name="Winkler A."/>
            <person name="Hentschel U."/>
            <person name="Kalinowski J."/>
            <person name="Kampfer P."/>
            <person name="Glaeser S."/>
        </authorList>
    </citation>
    <scope>NUCLEOTIDE SEQUENCE [LARGE SCALE GENOMIC DNA]</scope>
    <source>
        <strain evidence="5 6">RV15</strain>
    </source>
</reference>
<dbReference type="Gene3D" id="3.90.1750.20">
    <property type="entry name" value="Putative Large Serine Recombinase, Chain B, Domain 2"/>
    <property type="match status" value="1"/>
</dbReference>
<dbReference type="Proteomes" id="UP000053260">
    <property type="component" value="Unassembled WGS sequence"/>
</dbReference>
<dbReference type="SMART" id="SM00857">
    <property type="entry name" value="Resolvase"/>
    <property type="match status" value="1"/>
</dbReference>
<gene>
    <name evidence="5" type="ORF">AQJ91_21945</name>
</gene>
<dbReference type="EMBL" id="LMXB01000057">
    <property type="protein sequence ID" value="KUO18876.1"/>
    <property type="molecule type" value="Genomic_DNA"/>
</dbReference>
<feature type="region of interest" description="Disordered" evidence="3">
    <location>
        <begin position="1"/>
        <end position="41"/>
    </location>
</feature>
<dbReference type="InterPro" id="IPR038109">
    <property type="entry name" value="DNA_bind_recomb_sf"/>
</dbReference>
<keyword evidence="1" id="KW-0238">DNA-binding</keyword>
<protein>
    <submittedName>
        <fullName evidence="5">Recombinase</fullName>
    </submittedName>
</protein>
<dbReference type="PANTHER" id="PTHR30461:SF2">
    <property type="entry name" value="SERINE RECOMBINASE PINE-RELATED"/>
    <property type="match status" value="1"/>
</dbReference>
<dbReference type="GO" id="GO:0000150">
    <property type="term" value="F:DNA strand exchange activity"/>
    <property type="evidence" value="ECO:0007669"/>
    <property type="project" value="InterPro"/>
</dbReference>
<dbReference type="PROSITE" id="PS51737">
    <property type="entry name" value="RECOMBINASE_DNA_BIND"/>
    <property type="match status" value="1"/>
</dbReference>
<feature type="domain" description="Recombinase" evidence="4">
    <location>
        <begin position="204"/>
        <end position="342"/>
    </location>
</feature>
<dbReference type="Pfam" id="PF07508">
    <property type="entry name" value="Recombinase"/>
    <property type="match status" value="1"/>
</dbReference>
<accession>A0A117RZW4</accession>
<name>A0A117RZW4_9ACTN</name>
<dbReference type="InterPro" id="IPR036162">
    <property type="entry name" value="Resolvase-like_N_sf"/>
</dbReference>
<keyword evidence="6" id="KW-1185">Reference proteome</keyword>
<dbReference type="Pfam" id="PF13408">
    <property type="entry name" value="Zn_ribbon_recom"/>
    <property type="match status" value="1"/>
</dbReference>
<dbReference type="InterPro" id="IPR025827">
    <property type="entry name" value="Zn_ribbon_recom_dom"/>
</dbReference>
<evidence type="ECO:0000256" key="2">
    <source>
        <dbReference type="ARBA" id="ARBA00023172"/>
    </source>
</evidence>
<evidence type="ECO:0000313" key="5">
    <source>
        <dbReference type="EMBL" id="KUO18876.1"/>
    </source>
</evidence>
<dbReference type="InterPro" id="IPR006119">
    <property type="entry name" value="Resolv_N"/>
</dbReference>
<dbReference type="OrthoDB" id="4367319at2"/>
<evidence type="ECO:0000313" key="6">
    <source>
        <dbReference type="Proteomes" id="UP000053260"/>
    </source>
</evidence>
<feature type="region of interest" description="Disordered" evidence="3">
    <location>
        <begin position="433"/>
        <end position="453"/>
    </location>
</feature>
<dbReference type="Pfam" id="PF00239">
    <property type="entry name" value="Resolvase"/>
    <property type="match status" value="1"/>
</dbReference>
<evidence type="ECO:0000256" key="3">
    <source>
        <dbReference type="SAM" id="MobiDB-lite"/>
    </source>
</evidence>
<dbReference type="SUPFAM" id="SSF53041">
    <property type="entry name" value="Resolvase-like"/>
    <property type="match status" value="1"/>
</dbReference>
<dbReference type="InterPro" id="IPR011109">
    <property type="entry name" value="DNA_bind_recombinase_dom"/>
</dbReference>
<dbReference type="Gene3D" id="3.40.50.1390">
    <property type="entry name" value="Resolvase, N-terminal catalytic domain"/>
    <property type="match status" value="1"/>
</dbReference>
<comment type="caution">
    <text evidence="5">The sequence shown here is derived from an EMBL/GenBank/DDBJ whole genome shotgun (WGS) entry which is preliminary data.</text>
</comment>
<keyword evidence="2" id="KW-0233">DNA recombination</keyword>
<organism evidence="5 6">
    <name type="scientific">Streptomyces dysideae</name>
    <dbReference type="NCBI Taxonomy" id="909626"/>
    <lineage>
        <taxon>Bacteria</taxon>
        <taxon>Bacillati</taxon>
        <taxon>Actinomycetota</taxon>
        <taxon>Actinomycetes</taxon>
        <taxon>Kitasatosporales</taxon>
        <taxon>Streptomycetaceae</taxon>
        <taxon>Streptomyces</taxon>
    </lineage>
</organism>
<sequence>MRSKRPRRLSYQPRGMADTSRSADMSKPSPQPPQPASAPTEYPRALGAVRLSNLTEVTTSPGRQRASIQLCTEQLGFRLIAEATDLEVSARKMSPFERPSLSSWLRCPDEYDAIVWSHVDRAARSVVHMSELIEWGQKHATTLIFGMPEEQRLVVTPQVDGDAIRRCMNLAYAAEQETRAISARLASTHEVLRATGRYGGGLVPFGYKKAPHPSGVGWCLAPDPETVAIVRAIVDDVHSGLSLVTIARKLEAAGVPVPRDRHAQLQGRPMGGRRHGRDFERFRWTAGSLSKILRTPTLRGHRVHRGKTVRDAEGSPVLIGPPLLAEEEFQALQGILDTRSNGIHPKRRETSLLIGVAYCAGCSGRMYFATRKAYAYGDYVCRASARGTTCPAPAAVRADWLDDYTVGRYREVFATDGVVTREQLLRDGVRVTVTKGQSGGGPDRLAGPDTSRLTFTLGERPETRQHN</sequence>
<dbReference type="PANTHER" id="PTHR30461">
    <property type="entry name" value="DNA-INVERTASE FROM LAMBDOID PROPHAGE"/>
    <property type="match status" value="1"/>
</dbReference>
<proteinExistence type="predicted"/>